<dbReference type="EMBL" id="SRLO01001110">
    <property type="protein sequence ID" value="TNN41417.1"/>
    <property type="molecule type" value="Genomic_DNA"/>
</dbReference>
<reference evidence="2 3" key="1">
    <citation type="submission" date="2019-03" db="EMBL/GenBank/DDBJ databases">
        <title>First draft genome of Liparis tanakae, snailfish: a comprehensive survey of snailfish specific genes.</title>
        <authorList>
            <person name="Kim W."/>
            <person name="Song I."/>
            <person name="Jeong J.-H."/>
            <person name="Kim D."/>
            <person name="Kim S."/>
            <person name="Ryu S."/>
            <person name="Song J.Y."/>
            <person name="Lee S.K."/>
        </authorList>
    </citation>
    <scope>NUCLEOTIDE SEQUENCE [LARGE SCALE GENOMIC DNA]</scope>
    <source>
        <tissue evidence="2">Muscle</tissue>
    </source>
</reference>
<dbReference type="Proteomes" id="UP000314294">
    <property type="component" value="Unassembled WGS sequence"/>
</dbReference>
<evidence type="ECO:0000313" key="2">
    <source>
        <dbReference type="EMBL" id="TNN41417.1"/>
    </source>
</evidence>
<accession>A0A4Z2FJM0</accession>
<organism evidence="2 3">
    <name type="scientific">Liparis tanakae</name>
    <name type="common">Tanaka's snailfish</name>
    <dbReference type="NCBI Taxonomy" id="230148"/>
    <lineage>
        <taxon>Eukaryota</taxon>
        <taxon>Metazoa</taxon>
        <taxon>Chordata</taxon>
        <taxon>Craniata</taxon>
        <taxon>Vertebrata</taxon>
        <taxon>Euteleostomi</taxon>
        <taxon>Actinopterygii</taxon>
        <taxon>Neopterygii</taxon>
        <taxon>Teleostei</taxon>
        <taxon>Neoteleostei</taxon>
        <taxon>Acanthomorphata</taxon>
        <taxon>Eupercaria</taxon>
        <taxon>Perciformes</taxon>
        <taxon>Cottioidei</taxon>
        <taxon>Cottales</taxon>
        <taxon>Liparidae</taxon>
        <taxon>Liparis</taxon>
    </lineage>
</organism>
<name>A0A4Z2FJM0_9TELE</name>
<feature type="signal peptide" evidence="1">
    <location>
        <begin position="1"/>
        <end position="17"/>
    </location>
</feature>
<feature type="chain" id="PRO_5021453656" evidence="1">
    <location>
        <begin position="18"/>
        <end position="180"/>
    </location>
</feature>
<keyword evidence="3" id="KW-1185">Reference proteome</keyword>
<evidence type="ECO:0000313" key="3">
    <source>
        <dbReference type="Proteomes" id="UP000314294"/>
    </source>
</evidence>
<protein>
    <submittedName>
        <fullName evidence="2">Uncharacterized protein</fullName>
    </submittedName>
</protein>
<proteinExistence type="predicted"/>
<evidence type="ECO:0000256" key="1">
    <source>
        <dbReference type="SAM" id="SignalP"/>
    </source>
</evidence>
<comment type="caution">
    <text evidence="2">The sequence shown here is derived from an EMBL/GenBank/DDBJ whole genome shotgun (WGS) entry which is preliminary data.</text>
</comment>
<keyword evidence="1" id="KW-0732">Signal</keyword>
<dbReference type="AlphaFoldDB" id="A0A4Z2FJM0"/>
<sequence>MPVTFSLSLIASISSSALDWTEQRELGLKERRWETEKRHDVKGLKEKVNSTTSYFLNDPWKKKETGRWRRLQQTGEDSLSLEKHLDLGSHQLFDCGGVGEERGLLTRIITADQRIANVQEKACTSVYMSTREKPSAEWIFGSSDPGTCSVIRLHRDWPGHQSCAPSRDCMGIGIYRVKEQ</sequence>
<gene>
    <name evidence="2" type="ORF">EYF80_048419</name>
</gene>